<accession>A0A1A8Z768</accession>
<evidence type="ECO:0000313" key="3">
    <source>
        <dbReference type="EMBL" id="SBT40135.1"/>
    </source>
</evidence>
<reference evidence="2" key="2">
    <citation type="submission" date="2016-05" db="EMBL/GenBank/DDBJ databases">
        <authorList>
            <person name="Lavstsen T."/>
            <person name="Jespersen J.S."/>
        </authorList>
    </citation>
    <scope>NUCLEOTIDE SEQUENCE [LARGE SCALE GENOMIC DNA]</scope>
</reference>
<gene>
    <name evidence="2" type="ORF">POVWA1_040340</name>
    <name evidence="3" type="ORF">POVWA2_039110</name>
</gene>
<evidence type="ECO:0000313" key="2">
    <source>
        <dbReference type="EMBL" id="SBT39632.1"/>
    </source>
</evidence>
<evidence type="ECO:0000256" key="1">
    <source>
        <dbReference type="SAM" id="MobiDB-lite"/>
    </source>
</evidence>
<dbReference type="Proteomes" id="UP000078550">
    <property type="component" value="Unassembled WGS sequence"/>
</dbReference>
<protein>
    <submittedName>
        <fullName evidence="2">Uncharacterized protein</fullName>
    </submittedName>
</protein>
<evidence type="ECO:0000313" key="4">
    <source>
        <dbReference type="Proteomes" id="UP000078550"/>
    </source>
</evidence>
<reference evidence="4" key="1">
    <citation type="submission" date="2016-05" db="EMBL/GenBank/DDBJ databases">
        <authorList>
            <person name="Naeem Raeece"/>
        </authorList>
    </citation>
    <scope>NUCLEOTIDE SEQUENCE [LARGE SCALE GENOMIC DNA]</scope>
</reference>
<reference evidence="5" key="3">
    <citation type="submission" date="2016-05" db="EMBL/GenBank/DDBJ databases">
        <authorList>
            <person name="Naeem R."/>
        </authorList>
    </citation>
    <scope>NUCLEOTIDE SEQUENCE [LARGE SCALE GENOMIC DNA]</scope>
</reference>
<name>A0A1A8Z768_PLAOA</name>
<feature type="region of interest" description="Disordered" evidence="1">
    <location>
        <begin position="264"/>
        <end position="289"/>
    </location>
</feature>
<organism evidence="2 5">
    <name type="scientific">Plasmodium ovale wallikeri</name>
    <dbReference type="NCBI Taxonomy" id="864142"/>
    <lineage>
        <taxon>Eukaryota</taxon>
        <taxon>Sar</taxon>
        <taxon>Alveolata</taxon>
        <taxon>Apicomplexa</taxon>
        <taxon>Aconoidasida</taxon>
        <taxon>Haemosporida</taxon>
        <taxon>Plasmodiidae</taxon>
        <taxon>Plasmodium</taxon>
        <taxon>Plasmodium (Plasmodium)</taxon>
    </lineage>
</organism>
<dbReference type="AlphaFoldDB" id="A0A1A8Z768"/>
<dbReference type="EMBL" id="FLRE01000151">
    <property type="protein sequence ID" value="SBT40135.1"/>
    <property type="molecule type" value="Genomic_DNA"/>
</dbReference>
<dbReference type="Proteomes" id="UP000078555">
    <property type="component" value="Unassembled WGS sequence"/>
</dbReference>
<sequence>MNLCSPKLRSCKNITRKRLYTFCDEHIYVRNLMHLYIYNYLEAKIVHKKDTYSENVNRYVGKITNHLKINRENPNIVFSLQSILDIYFFNYFEFNYNSKLIFLHNILNTKNNQTCSFSSNGKRVQKKKEEVLNNLCTILLKYDIHYVHEIRKSYIKKFIQLKKENKKDSSISHEIEYSPDCSLVPFYKKTFAEDLVKHAQNVRDVCTLIFIIRNIFSIYKFDYSRLLDSVLSKFYLYFKGTFATAEQCNSGSSVSMSSQQWRLSRQYPQPQSQPQPQSRPTLQQYSPNDGGKLEGAKNIKLRDIIYAFYQLTNLKNSAKSQFIFLKVLAIVNKNYKRTDIRGVGNDPNAAIAAITTVAAVAASQDSTANTHNYLKNVFLSNKDIEQLFFLFNKNCYIKYYFVPLILMQFYLKLFSLDSSIIYFHKLFKRNHKNCILLPVHLCPMTTLTYFEFLNKEDVQNFFHTFYQTVCIKYLLKKKTSSEKFNYLHETYLNNNFPYVNYIVFYKNVLNKLIARSFKMYISKFEKNGRNNTSAKKIMNVSYFKYTKNSIYDFSKCKFFYLIYIKRTIKRRRNEKCRKSNFLKHSLKKKTVIKREIPLATHPKEKRK</sequence>
<dbReference type="EMBL" id="FLRD01000112">
    <property type="protein sequence ID" value="SBT39632.1"/>
    <property type="molecule type" value="Genomic_DNA"/>
</dbReference>
<evidence type="ECO:0000313" key="5">
    <source>
        <dbReference type="Proteomes" id="UP000078555"/>
    </source>
</evidence>
<feature type="compositionally biased region" description="Low complexity" evidence="1">
    <location>
        <begin position="264"/>
        <end position="284"/>
    </location>
</feature>
<keyword evidence="5" id="KW-1185">Reference proteome</keyword>
<proteinExistence type="predicted"/>